<dbReference type="EMBL" id="JBBPBM010000008">
    <property type="protein sequence ID" value="KAK8571599.1"/>
    <property type="molecule type" value="Genomic_DNA"/>
</dbReference>
<protein>
    <submittedName>
        <fullName evidence="1">Uncharacterized protein</fullName>
    </submittedName>
</protein>
<evidence type="ECO:0000313" key="1">
    <source>
        <dbReference type="EMBL" id="KAK8571599.1"/>
    </source>
</evidence>
<organism evidence="1 2">
    <name type="scientific">Hibiscus sabdariffa</name>
    <name type="common">roselle</name>
    <dbReference type="NCBI Taxonomy" id="183260"/>
    <lineage>
        <taxon>Eukaryota</taxon>
        <taxon>Viridiplantae</taxon>
        <taxon>Streptophyta</taxon>
        <taxon>Embryophyta</taxon>
        <taxon>Tracheophyta</taxon>
        <taxon>Spermatophyta</taxon>
        <taxon>Magnoliopsida</taxon>
        <taxon>eudicotyledons</taxon>
        <taxon>Gunneridae</taxon>
        <taxon>Pentapetalae</taxon>
        <taxon>rosids</taxon>
        <taxon>malvids</taxon>
        <taxon>Malvales</taxon>
        <taxon>Malvaceae</taxon>
        <taxon>Malvoideae</taxon>
        <taxon>Hibiscus</taxon>
    </lineage>
</organism>
<proteinExistence type="predicted"/>
<name>A0ABR2F3L1_9ROSI</name>
<keyword evidence="2" id="KW-1185">Reference proteome</keyword>
<comment type="caution">
    <text evidence="1">The sequence shown here is derived from an EMBL/GenBank/DDBJ whole genome shotgun (WGS) entry which is preliminary data.</text>
</comment>
<accession>A0ABR2F3L1</accession>
<sequence>MATLWTNVCHLPRQWLNLNLKQPVIPHAMAEPTKNLYGPWMIATSRWRKTTKTVAPGAITGVEQGNPGGSRFATSPVDDVSGDTQVGMAQVVANQNEPVEEVVHKDIQVNSRFATVAPQKTFTKNAAYLASNPDRKSKKSPTVGMNVVSLADGNAARVITHTVQRCLGNHNAISIVEPGYDAKHRSELQRRSPSYLSVEWANDLSKLIDVLAAKENRHPNAPVRRDQLHVDMELSSEDGGEFVANSMDLQDFAVDRGLPAHGLEQ</sequence>
<evidence type="ECO:0000313" key="2">
    <source>
        <dbReference type="Proteomes" id="UP001472677"/>
    </source>
</evidence>
<gene>
    <name evidence="1" type="ORF">V6N12_027679</name>
</gene>
<reference evidence="1 2" key="1">
    <citation type="journal article" date="2024" name="G3 (Bethesda)">
        <title>Genome assembly of Hibiscus sabdariffa L. provides insights into metabolisms of medicinal natural products.</title>
        <authorList>
            <person name="Kim T."/>
        </authorList>
    </citation>
    <scope>NUCLEOTIDE SEQUENCE [LARGE SCALE GENOMIC DNA]</scope>
    <source>
        <strain evidence="1">TK-2024</strain>
        <tissue evidence="1">Old leaves</tissue>
    </source>
</reference>
<dbReference type="Proteomes" id="UP001472677">
    <property type="component" value="Unassembled WGS sequence"/>
</dbReference>